<comment type="subcellular location">
    <subcellularLocation>
        <location evidence="1">Cell membrane</location>
        <topology evidence="1">Multi-pass membrane protein</topology>
    </subcellularLocation>
</comment>
<evidence type="ECO:0000313" key="7">
    <source>
        <dbReference type="EMBL" id="MFC5297456.1"/>
    </source>
</evidence>
<sequence length="419" mass="43776">MPIAPGRSSSSRDFRLLWLAQTSSLAGVQFGIVAIPLTAVLTLDASPAQVGLLTSLSSASWLILGVFVGPLVDRVAFRRSIIFSHVLRAALLASVAVLAMSGTLGMAYLYCAVFAVGALSMVFETAYQALLPTMSARDELGPRNGKLAVTDGLSRTAGPSLAGYVVDALSSSAALLTQSAGYALAGVATACMTPADGQRGERRRLSTGSLRGTASFLWGEKTVRAMLLSEVGYLYFFNIAFAVIMVFFVRELGITATLVGLIFATGSVGGILSGLVSVHLSHLPLRQHLIVGSTVRAMGLALMPLAVFMDGQEVYFLAGARFLNSFGWTLWEVRKRTETQLRSPEKMLGRIQGLFLFCSRSGEALGALTGALSAALIGTIPTVVTGCLGCVLSVAVAWTTPPVPAPDAEGPDAGHGSPS</sequence>
<evidence type="ECO:0000256" key="5">
    <source>
        <dbReference type="ARBA" id="ARBA00023136"/>
    </source>
</evidence>
<feature type="transmembrane region" description="Helical" evidence="6">
    <location>
        <begin position="289"/>
        <end position="308"/>
    </location>
</feature>
<dbReference type="GeneID" id="303298191"/>
<reference evidence="8" key="1">
    <citation type="journal article" date="2019" name="Int. J. Syst. Evol. Microbiol.">
        <title>The Global Catalogue of Microorganisms (GCM) 10K type strain sequencing project: providing services to taxonomists for standard genome sequencing and annotation.</title>
        <authorList>
            <consortium name="The Broad Institute Genomics Platform"/>
            <consortium name="The Broad Institute Genome Sequencing Center for Infectious Disease"/>
            <person name="Wu L."/>
            <person name="Ma J."/>
        </authorList>
    </citation>
    <scope>NUCLEOTIDE SEQUENCE [LARGE SCALE GENOMIC DNA]</scope>
    <source>
        <strain evidence="8">CGMCC 1.16455</strain>
    </source>
</reference>
<dbReference type="CDD" id="cd06173">
    <property type="entry name" value="MFS_MefA_like"/>
    <property type="match status" value="1"/>
</dbReference>
<keyword evidence="2" id="KW-1003">Cell membrane</keyword>
<dbReference type="EMBL" id="JBHSLN010000021">
    <property type="protein sequence ID" value="MFC5297456.1"/>
    <property type="molecule type" value="Genomic_DNA"/>
</dbReference>
<feature type="transmembrane region" description="Helical" evidence="6">
    <location>
        <begin position="231"/>
        <end position="249"/>
    </location>
</feature>
<evidence type="ECO:0000256" key="2">
    <source>
        <dbReference type="ARBA" id="ARBA00022475"/>
    </source>
</evidence>
<dbReference type="InterPro" id="IPR011701">
    <property type="entry name" value="MFS"/>
</dbReference>
<keyword evidence="5 6" id="KW-0472">Membrane</keyword>
<dbReference type="Gene3D" id="1.20.1250.20">
    <property type="entry name" value="MFS general substrate transporter like domains"/>
    <property type="match status" value="1"/>
</dbReference>
<dbReference type="PANTHER" id="PTHR23513:SF6">
    <property type="entry name" value="MAJOR FACILITATOR SUPERFAMILY ASSOCIATED DOMAIN-CONTAINING PROTEIN"/>
    <property type="match status" value="1"/>
</dbReference>
<feature type="transmembrane region" description="Helical" evidence="6">
    <location>
        <begin position="81"/>
        <end position="101"/>
    </location>
</feature>
<feature type="transmembrane region" description="Helical" evidence="6">
    <location>
        <begin position="16"/>
        <end position="38"/>
    </location>
</feature>
<dbReference type="InterPro" id="IPR036259">
    <property type="entry name" value="MFS_trans_sf"/>
</dbReference>
<keyword evidence="4 6" id="KW-1133">Transmembrane helix</keyword>
<comment type="caution">
    <text evidence="7">The sequence shown here is derived from an EMBL/GenBank/DDBJ whole genome shotgun (WGS) entry which is preliminary data.</text>
</comment>
<protein>
    <submittedName>
        <fullName evidence="7">MFS transporter</fullName>
    </submittedName>
</protein>
<evidence type="ECO:0000313" key="8">
    <source>
        <dbReference type="Proteomes" id="UP001595937"/>
    </source>
</evidence>
<dbReference type="PANTHER" id="PTHR23513">
    <property type="entry name" value="INTEGRAL MEMBRANE EFFLUX PROTEIN-RELATED"/>
    <property type="match status" value="1"/>
</dbReference>
<organism evidence="7 8">
    <name type="scientific">Brachybacterium tyrofermentans</name>
    <dbReference type="NCBI Taxonomy" id="47848"/>
    <lineage>
        <taxon>Bacteria</taxon>
        <taxon>Bacillati</taxon>
        <taxon>Actinomycetota</taxon>
        <taxon>Actinomycetes</taxon>
        <taxon>Micrococcales</taxon>
        <taxon>Dermabacteraceae</taxon>
        <taxon>Brachybacterium</taxon>
    </lineage>
</organism>
<feature type="transmembrane region" description="Helical" evidence="6">
    <location>
        <begin position="50"/>
        <end position="69"/>
    </location>
</feature>
<evidence type="ECO:0000256" key="1">
    <source>
        <dbReference type="ARBA" id="ARBA00004651"/>
    </source>
</evidence>
<dbReference type="RefSeq" id="WP_343925175.1">
    <property type="nucleotide sequence ID" value="NZ_BAAAIR010000044.1"/>
</dbReference>
<keyword evidence="3 6" id="KW-0812">Transmembrane</keyword>
<feature type="transmembrane region" description="Helical" evidence="6">
    <location>
        <begin position="107"/>
        <end position="127"/>
    </location>
</feature>
<accession>A0ABW0FFY7</accession>
<dbReference type="SUPFAM" id="SSF103473">
    <property type="entry name" value="MFS general substrate transporter"/>
    <property type="match status" value="1"/>
</dbReference>
<evidence type="ECO:0000256" key="4">
    <source>
        <dbReference type="ARBA" id="ARBA00022989"/>
    </source>
</evidence>
<dbReference type="Pfam" id="PF07690">
    <property type="entry name" value="MFS_1"/>
    <property type="match status" value="1"/>
</dbReference>
<keyword evidence="8" id="KW-1185">Reference proteome</keyword>
<name>A0ABW0FFY7_9MICO</name>
<proteinExistence type="predicted"/>
<dbReference type="Proteomes" id="UP001595937">
    <property type="component" value="Unassembled WGS sequence"/>
</dbReference>
<evidence type="ECO:0000256" key="6">
    <source>
        <dbReference type="SAM" id="Phobius"/>
    </source>
</evidence>
<gene>
    <name evidence="7" type="ORF">ACFPK8_08030</name>
</gene>
<evidence type="ECO:0000256" key="3">
    <source>
        <dbReference type="ARBA" id="ARBA00022692"/>
    </source>
</evidence>
<feature type="transmembrane region" description="Helical" evidence="6">
    <location>
        <begin position="255"/>
        <end position="277"/>
    </location>
</feature>